<protein>
    <submittedName>
        <fullName evidence="2">Uncharacterized protein</fullName>
    </submittedName>
</protein>
<sequence length="64" mass="7336">MGGVWQNRKVPLDIHRSRKTGLVRWCSQKFFGLRFGSKTSPSFGFQVTQPVPVSRVLNQSPKKF</sequence>
<accession>A0A914KJ16</accession>
<evidence type="ECO:0000313" key="1">
    <source>
        <dbReference type="Proteomes" id="UP000887563"/>
    </source>
</evidence>
<proteinExistence type="predicted"/>
<reference evidence="2" key="1">
    <citation type="submission" date="2022-11" db="UniProtKB">
        <authorList>
            <consortium name="WormBaseParasite"/>
        </authorList>
    </citation>
    <scope>IDENTIFICATION</scope>
</reference>
<dbReference type="WBParaSite" id="Minc3s00011g00710">
    <property type="protein sequence ID" value="Minc3s00011g00710"/>
    <property type="gene ID" value="Minc3s00011g00710"/>
</dbReference>
<evidence type="ECO:0000313" key="2">
    <source>
        <dbReference type="WBParaSite" id="Minc3s00011g00710"/>
    </source>
</evidence>
<name>A0A914KJ16_MELIC</name>
<keyword evidence="1" id="KW-1185">Reference proteome</keyword>
<dbReference type="AlphaFoldDB" id="A0A914KJ16"/>
<dbReference type="Proteomes" id="UP000887563">
    <property type="component" value="Unplaced"/>
</dbReference>
<organism evidence="1 2">
    <name type="scientific">Meloidogyne incognita</name>
    <name type="common">Southern root-knot nematode worm</name>
    <name type="synonym">Oxyuris incognita</name>
    <dbReference type="NCBI Taxonomy" id="6306"/>
    <lineage>
        <taxon>Eukaryota</taxon>
        <taxon>Metazoa</taxon>
        <taxon>Ecdysozoa</taxon>
        <taxon>Nematoda</taxon>
        <taxon>Chromadorea</taxon>
        <taxon>Rhabditida</taxon>
        <taxon>Tylenchina</taxon>
        <taxon>Tylenchomorpha</taxon>
        <taxon>Tylenchoidea</taxon>
        <taxon>Meloidogynidae</taxon>
        <taxon>Meloidogyninae</taxon>
        <taxon>Meloidogyne</taxon>
        <taxon>Meloidogyne incognita group</taxon>
    </lineage>
</organism>